<reference evidence="1" key="1">
    <citation type="submission" date="2019-05" db="EMBL/GenBank/DDBJ databases">
        <authorList>
            <person name="Piombo E."/>
        </authorList>
    </citation>
    <scope>NUCLEOTIDE SEQUENCE</scope>
    <source>
        <strain evidence="1">C2S</strain>
    </source>
</reference>
<proteinExistence type="predicted"/>
<evidence type="ECO:0000313" key="2">
    <source>
        <dbReference type="Proteomes" id="UP000760494"/>
    </source>
</evidence>
<name>A0A9Q9RW62_FUSFU</name>
<dbReference type="AlphaFoldDB" id="A0A9Q9RW62"/>
<protein>
    <submittedName>
        <fullName evidence="1">Uncharacterized protein</fullName>
    </submittedName>
</protein>
<accession>A0A9Q9RW62</accession>
<dbReference type="Proteomes" id="UP000760494">
    <property type="component" value="Unassembled WGS sequence"/>
</dbReference>
<dbReference type="EMBL" id="CABFJX010000395">
    <property type="protein sequence ID" value="VTT78769.1"/>
    <property type="molecule type" value="Genomic_DNA"/>
</dbReference>
<gene>
    <name evidence="1" type="ORF">C2S_11216</name>
</gene>
<evidence type="ECO:0000313" key="1">
    <source>
        <dbReference type="EMBL" id="VTT78769.1"/>
    </source>
</evidence>
<sequence>MTNDALLWRIQFCQRPKERAWYKSFLECVNQNCSFSIIRPRTSISQGGSWFIWEKRSKTTVKICHRGILTAARQTTTRKQTFPATSIRNLTASSTTPMWLDGTRNIGLCKAQIRQNMHTSVISQVPGIRVVGQVASRKLHPDTCRPVVQDTHQVGRLAVGA</sequence>
<organism evidence="1 2">
    <name type="scientific">Fusarium fujikuroi</name>
    <name type="common">Bakanae and foot rot disease fungus</name>
    <name type="synonym">Gibberella fujikuroi</name>
    <dbReference type="NCBI Taxonomy" id="5127"/>
    <lineage>
        <taxon>Eukaryota</taxon>
        <taxon>Fungi</taxon>
        <taxon>Dikarya</taxon>
        <taxon>Ascomycota</taxon>
        <taxon>Pezizomycotina</taxon>
        <taxon>Sordariomycetes</taxon>
        <taxon>Hypocreomycetidae</taxon>
        <taxon>Hypocreales</taxon>
        <taxon>Nectriaceae</taxon>
        <taxon>Fusarium</taxon>
        <taxon>Fusarium fujikuroi species complex</taxon>
    </lineage>
</organism>
<comment type="caution">
    <text evidence="1">The sequence shown here is derived from an EMBL/GenBank/DDBJ whole genome shotgun (WGS) entry which is preliminary data.</text>
</comment>